<name>A0A0P0GJ91_9BACE</name>
<proteinExistence type="predicted"/>
<gene>
    <name evidence="2" type="ORF">BcellWH2_02829</name>
</gene>
<keyword evidence="1" id="KW-0812">Transmembrane</keyword>
<evidence type="ECO:0000313" key="2">
    <source>
        <dbReference type="EMBL" id="ALJ60068.1"/>
    </source>
</evidence>
<dbReference type="PROSITE" id="PS51257">
    <property type="entry name" value="PROKAR_LIPOPROTEIN"/>
    <property type="match status" value="1"/>
</dbReference>
<organism evidence="2 3">
    <name type="scientific">Bacteroides cellulosilyticus</name>
    <dbReference type="NCBI Taxonomy" id="246787"/>
    <lineage>
        <taxon>Bacteria</taxon>
        <taxon>Pseudomonadati</taxon>
        <taxon>Bacteroidota</taxon>
        <taxon>Bacteroidia</taxon>
        <taxon>Bacteroidales</taxon>
        <taxon>Bacteroidaceae</taxon>
        <taxon>Bacteroides</taxon>
    </lineage>
</organism>
<evidence type="ECO:0000256" key="1">
    <source>
        <dbReference type="SAM" id="Phobius"/>
    </source>
</evidence>
<dbReference type="KEGG" id="bcel:BcellWH2_02829"/>
<dbReference type="EMBL" id="CP012801">
    <property type="protein sequence ID" value="ALJ60068.1"/>
    <property type="molecule type" value="Genomic_DNA"/>
</dbReference>
<reference evidence="2 3" key="1">
    <citation type="journal article" date="2015" name="Science">
        <title>Genetic determinants of in vivo fitness and diet responsiveness in multiple human gut Bacteroides.</title>
        <authorList>
            <person name="Wu M."/>
            <person name="McNulty N.P."/>
            <person name="Rodionov D.A."/>
            <person name="Khoroshkin M.S."/>
            <person name="Griffin N.W."/>
            <person name="Cheng J."/>
            <person name="Latreille P."/>
            <person name="Kerstetter R.A."/>
            <person name="Terrapon N."/>
            <person name="Henrissat B."/>
            <person name="Osterman A.L."/>
            <person name="Gordon J.I."/>
        </authorList>
    </citation>
    <scope>NUCLEOTIDE SEQUENCE [LARGE SCALE GENOMIC DNA]</scope>
    <source>
        <strain evidence="2 3">WH2</strain>
    </source>
</reference>
<dbReference type="AlphaFoldDB" id="A0A0P0GJ91"/>
<dbReference type="Proteomes" id="UP000061809">
    <property type="component" value="Chromosome"/>
</dbReference>
<evidence type="ECO:0000313" key="3">
    <source>
        <dbReference type="Proteomes" id="UP000061809"/>
    </source>
</evidence>
<evidence type="ECO:0008006" key="4">
    <source>
        <dbReference type="Google" id="ProtNLM"/>
    </source>
</evidence>
<dbReference type="PATRIC" id="fig|246787.4.peg.2921"/>
<keyword evidence="1" id="KW-0472">Membrane</keyword>
<protein>
    <recommendedName>
        <fullName evidence="4">Transmembrane protein</fullName>
    </recommendedName>
</protein>
<sequence length="360" mass="41649">MRTYKWMAAIVLLLGMTSCGTYYRMVSQVNSDGSMHREVYAYGDSAFLAGDRNHNPFLFRIDSGWEVSNLDSVVKFNCWGDEDKLNVKVCRTYPTVGSDSFSTLDGKEYSLPLVVPVEKLRKSFRWFYTYYQYTATYGELPDKGPVPLENYMNKEEQRIWFRGDQEALIGLNGIEQNNRLDDIEAKFWKWYNRSQYELSCEVILHFITIKGDTAFVHQLADLKEPVYGKYFSGKDTGDDGSPEEVCNYLDELSQTKYFSSLYADNKKPMDDLFEEKGRIAELFGYAVQFELSMPGRVVSTNAAMQKDGSLIWKVDAFRLLDSDYMLVAESRVVNYWAFGITLLLILLIGGYCWRLYRKLS</sequence>
<feature type="transmembrane region" description="Helical" evidence="1">
    <location>
        <begin position="335"/>
        <end position="356"/>
    </location>
</feature>
<accession>A0A0P0GJ91</accession>
<keyword evidence="1" id="KW-1133">Transmembrane helix</keyword>
<dbReference type="RefSeq" id="WP_029426357.1">
    <property type="nucleotide sequence ID" value="NZ_CP012801.1"/>
</dbReference>